<dbReference type="InterPro" id="IPR058922">
    <property type="entry name" value="WHD_DRP"/>
</dbReference>
<dbReference type="InterPro" id="IPR056789">
    <property type="entry name" value="LRR_R13L1-DRL21"/>
</dbReference>
<dbReference type="AlphaFoldDB" id="A0A8J8XZR5"/>
<gene>
    <name evidence="6" type="ORF">OsJ_33886</name>
</gene>
<reference evidence="6" key="1">
    <citation type="journal article" date="2005" name="PLoS Biol.">
        <title>The genomes of Oryza sativa: a history of duplications.</title>
        <authorList>
            <person name="Yu J."/>
            <person name="Wang J."/>
            <person name="Lin W."/>
            <person name="Li S."/>
            <person name="Li H."/>
            <person name="Zhou J."/>
            <person name="Ni P."/>
            <person name="Dong W."/>
            <person name="Hu S."/>
            <person name="Zeng C."/>
            <person name="Zhang J."/>
            <person name="Zhang Y."/>
            <person name="Li R."/>
            <person name="Xu Z."/>
            <person name="Li S."/>
            <person name="Li X."/>
            <person name="Zheng H."/>
            <person name="Cong L."/>
            <person name="Lin L."/>
            <person name="Yin J."/>
            <person name="Geng J."/>
            <person name="Li G."/>
            <person name="Shi J."/>
            <person name="Liu J."/>
            <person name="Lv H."/>
            <person name="Li J."/>
            <person name="Wang J."/>
            <person name="Deng Y."/>
            <person name="Ran L."/>
            <person name="Shi X."/>
            <person name="Wang X."/>
            <person name="Wu Q."/>
            <person name="Li C."/>
            <person name="Ren X."/>
            <person name="Wang J."/>
            <person name="Wang X."/>
            <person name="Li D."/>
            <person name="Liu D."/>
            <person name="Zhang X."/>
            <person name="Ji Z."/>
            <person name="Zhao W."/>
            <person name="Sun Y."/>
            <person name="Zhang Z."/>
            <person name="Bao J."/>
            <person name="Han Y."/>
            <person name="Dong L."/>
            <person name="Ji J."/>
            <person name="Chen P."/>
            <person name="Wu S."/>
            <person name="Liu J."/>
            <person name="Xiao Y."/>
            <person name="Bu D."/>
            <person name="Tan J."/>
            <person name="Yang L."/>
            <person name="Ye C."/>
            <person name="Zhang J."/>
            <person name="Xu J."/>
            <person name="Zhou Y."/>
            <person name="Yu Y."/>
            <person name="Zhang B."/>
            <person name="Zhuang S."/>
            <person name="Wei H."/>
            <person name="Liu B."/>
            <person name="Lei M."/>
            <person name="Yu H."/>
            <person name="Li Y."/>
            <person name="Xu H."/>
            <person name="Wei S."/>
            <person name="He X."/>
            <person name="Fang L."/>
            <person name="Zhang Z."/>
            <person name="Zhang Y."/>
            <person name="Huang X."/>
            <person name="Su Z."/>
            <person name="Tong W."/>
            <person name="Li J."/>
            <person name="Tong Z."/>
            <person name="Li S."/>
            <person name="Ye J."/>
            <person name="Wang L."/>
            <person name="Fang L."/>
            <person name="Lei T."/>
            <person name="Chen C."/>
            <person name="Chen H."/>
            <person name="Xu Z."/>
            <person name="Li H."/>
            <person name="Huang H."/>
            <person name="Zhang F."/>
            <person name="Xu H."/>
            <person name="Li N."/>
            <person name="Zhao C."/>
            <person name="Li S."/>
            <person name="Dong L."/>
            <person name="Huang Y."/>
            <person name="Li L."/>
            <person name="Xi Y."/>
            <person name="Qi Q."/>
            <person name="Li W."/>
            <person name="Zhang B."/>
            <person name="Hu W."/>
            <person name="Zhang Y."/>
            <person name="Tian X."/>
            <person name="Jiao Y."/>
            <person name="Liang X."/>
            <person name="Jin J."/>
            <person name="Gao L."/>
            <person name="Zheng W."/>
            <person name="Hao B."/>
            <person name="Liu S."/>
            <person name="Wang W."/>
            <person name="Yuan L."/>
            <person name="Cao M."/>
            <person name="McDermott J."/>
            <person name="Samudrala R."/>
            <person name="Wang J."/>
            <person name="Wong G.K."/>
            <person name="Yang H."/>
        </authorList>
    </citation>
    <scope>NUCLEOTIDE SEQUENCE [LARGE SCALE GENOMIC DNA]</scope>
</reference>
<reference evidence="6" key="2">
    <citation type="submission" date="2008-12" db="EMBL/GenBank/DDBJ databases">
        <title>Improved gene annotation of the rice (Oryza sativa) genomes.</title>
        <authorList>
            <person name="Wang J."/>
            <person name="Li R."/>
            <person name="Fan W."/>
            <person name="Huang Q."/>
            <person name="Zhang J."/>
            <person name="Zhou Y."/>
            <person name="Hu Y."/>
            <person name="Zi S."/>
            <person name="Li J."/>
            <person name="Ni P."/>
            <person name="Zheng H."/>
            <person name="Zhang Y."/>
            <person name="Zhao M."/>
            <person name="Hao Q."/>
            <person name="McDermott J."/>
            <person name="Samudrala R."/>
            <person name="Kristiansen K."/>
            <person name="Wong G.K.-S."/>
        </authorList>
    </citation>
    <scope>NUCLEOTIDE SEQUENCE</scope>
</reference>
<dbReference type="Pfam" id="PF23559">
    <property type="entry name" value="WHD_DRP"/>
    <property type="match status" value="1"/>
</dbReference>
<dbReference type="PANTHER" id="PTHR36766">
    <property type="entry name" value="PLANT BROAD-SPECTRUM MILDEW RESISTANCE PROTEIN RPW8"/>
    <property type="match status" value="1"/>
</dbReference>
<dbReference type="KEGG" id="osa:107276082"/>
<feature type="domain" description="NB-ARC" evidence="3">
    <location>
        <begin position="371"/>
        <end position="483"/>
    </location>
</feature>
<dbReference type="Proteomes" id="UP000007752">
    <property type="component" value="Chromosome 11"/>
</dbReference>
<dbReference type="InterPro" id="IPR027417">
    <property type="entry name" value="P-loop_NTPase"/>
</dbReference>
<organism evidence="6">
    <name type="scientific">Oryza sativa subsp. japonica</name>
    <name type="common">Rice</name>
    <dbReference type="NCBI Taxonomy" id="39947"/>
    <lineage>
        <taxon>Eukaryota</taxon>
        <taxon>Viridiplantae</taxon>
        <taxon>Streptophyta</taxon>
        <taxon>Embryophyta</taxon>
        <taxon>Tracheophyta</taxon>
        <taxon>Spermatophyta</taxon>
        <taxon>Magnoliopsida</taxon>
        <taxon>Liliopsida</taxon>
        <taxon>Poales</taxon>
        <taxon>Poaceae</taxon>
        <taxon>BOP clade</taxon>
        <taxon>Oryzoideae</taxon>
        <taxon>Oryzeae</taxon>
        <taxon>Oryzinae</taxon>
        <taxon>Oryza</taxon>
        <taxon>Oryza sativa</taxon>
    </lineage>
</organism>
<dbReference type="Gene3D" id="3.80.10.10">
    <property type="entry name" value="Ribonuclease Inhibitor"/>
    <property type="match status" value="2"/>
</dbReference>
<evidence type="ECO:0000259" key="3">
    <source>
        <dbReference type="Pfam" id="PF00931"/>
    </source>
</evidence>
<feature type="domain" description="Disease resistance protein winged helix" evidence="4">
    <location>
        <begin position="572"/>
        <end position="635"/>
    </location>
</feature>
<dbReference type="SUPFAM" id="SSF52058">
    <property type="entry name" value="L domain-like"/>
    <property type="match status" value="2"/>
</dbReference>
<accession>A0A8J8XZR5</accession>
<evidence type="ECO:0000259" key="4">
    <source>
        <dbReference type="Pfam" id="PF23559"/>
    </source>
</evidence>
<dbReference type="Gene3D" id="1.10.10.10">
    <property type="entry name" value="Winged helix-like DNA-binding domain superfamily/Winged helix DNA-binding domain"/>
    <property type="match status" value="1"/>
</dbReference>
<feature type="domain" description="R13L1/DRL21-like LRR repeat region" evidence="5">
    <location>
        <begin position="821"/>
        <end position="944"/>
    </location>
</feature>
<dbReference type="OMA" id="EWDNISH"/>
<dbReference type="EMBL" id="CM000148">
    <property type="protein sequence ID" value="EEE52095.1"/>
    <property type="molecule type" value="Genomic_DNA"/>
</dbReference>
<dbReference type="Gene3D" id="3.40.50.300">
    <property type="entry name" value="P-loop containing nucleotide triphosphate hydrolases"/>
    <property type="match status" value="1"/>
</dbReference>
<sequence>MDSEGTETSRRNDSVGQDIRAGFGFFWILRAILDRAALLILTTLQNDPSCLEKDKPMRVPPSSVEHSIIQHLVTGASIYRQIPVTNFMCKSEDIKPLSKRYFKFDEELLSPSVRRAERTTTSGSSGDGSMINSSPSVDTVIEDLVTCLHTVQDVLSSMETQVAGPIFCYQPILEQQDGNLLMIAMGIERNLDMLEYHQVKKDENTSIRIFNHLKHLLQSILPVLSTTFEEYLVSMNLKRATSVLQRPGGLTAPIMPNLDNIRSQLATASPSVEMQNQSGMEETIEMQLVEKGQDGIYLVPFLLSNEAEDFVVPIQNIYNNARVKQHFDARMLVNLSGGSTMISSKVSVTSCINELMNAHVINSDNHLPPVHSHEFINWIENLFSVCGGSRKAHDQKMKDLEEVIQCGLAGKKFLLILHGISEDQMAQWEYLFRAIKSGSKGSKIIVSTRSANVEKSVRNVNILQSDEVENNVSWRFFRNFAFDSFNIDGYQVELGIQMSTLLRRFPIAMKMIGCMLKNNPTKKFWRSVYQNIIQIVIDRKEADDHVQLLSLLKLCYDQLPAPVGLCFSYCSLYPKTWRFTDQSLIHIWMSEGITEDVGRRYFDCLYSRGFLELLNLHCRQSPTCYVMHRSVHRLAEVVSAKWFRRVESNYLPASSRLMTHMSVTSGFLPTLRKFRWRITELHLRTLIVFGPSEHTEPSTEDILDEILRSQKYIRALDLTGCGMQKLPELSNESRHHLRYLSLQDTGIGTLENFDKFYHLLVFNIRGCQLRSLPDHTSQKLLRVRHIIGPASLVSSIHHIGNLKNLQELQEFRVGKRPGHGIEELQDMNLRKSLSITNLENVISATKAGEVNLSLKTCLVSLRLEWHSAEETSQSMSTVVLEQLQPPNSLNELEINGYPGFVFPTWFTEDHLINVKKVTLRNCSFVSVIAPLAKFPSLEELILERFSMLERISESEESDRTSYFKYPFRFLGFPAETSCRFPRLVKLRIEDMTVLEEWTEQQPCFPCLEELTVRNCPKLAVLPPLHHARVNRMHIEGLPLISFNSSRMGSVVPFGAFLDVPNRCPNRVEARALQPSRVFILRHCPNLSTFTITADNSSSSHGFGPLLQLEITDCKKLKSIQGAFAFVEKLYIEKCHSSLKLHNGNAMKSLHTLHIDSVATHMDPFLLGLRALRILIIKDSEELNSLDVLLESDHLPDTLEQLQLINCNSIKSLPWNMDRVLVLESLQLINCPNMQFLPCLPNNLTELRISGCPILKEKYGEYGPEWDNISHVPYVSFD</sequence>
<evidence type="ECO:0000259" key="5">
    <source>
        <dbReference type="Pfam" id="PF25019"/>
    </source>
</evidence>
<dbReference type="Pfam" id="PF00931">
    <property type="entry name" value="NB-ARC"/>
    <property type="match status" value="1"/>
</dbReference>
<dbReference type="SUPFAM" id="SSF52540">
    <property type="entry name" value="P-loop containing nucleoside triphosphate hydrolases"/>
    <property type="match status" value="1"/>
</dbReference>
<dbReference type="InterPro" id="IPR032675">
    <property type="entry name" value="LRR_dom_sf"/>
</dbReference>
<evidence type="ECO:0000313" key="6">
    <source>
        <dbReference type="EMBL" id="EEE52095.1"/>
    </source>
</evidence>
<dbReference type="PANTHER" id="PTHR36766:SF55">
    <property type="entry name" value="OS11G0492900 PROTEIN"/>
    <property type="match status" value="1"/>
</dbReference>
<dbReference type="InterPro" id="IPR002182">
    <property type="entry name" value="NB-ARC"/>
</dbReference>
<dbReference type="Gramene" id="Os11t0481150-00">
    <property type="protein sequence ID" value="Os11t0481150-00"/>
    <property type="gene ID" value="Os11g0481150"/>
</dbReference>
<dbReference type="OrthoDB" id="1928346at2759"/>
<proteinExistence type="predicted"/>
<dbReference type="GO" id="GO:0006952">
    <property type="term" value="P:defense response"/>
    <property type="evidence" value="ECO:0007669"/>
    <property type="project" value="UniProtKB-KW"/>
</dbReference>
<keyword evidence="1" id="KW-0433">Leucine-rich repeat</keyword>
<dbReference type="GO" id="GO:0043531">
    <property type="term" value="F:ADP binding"/>
    <property type="evidence" value="ECO:0007669"/>
    <property type="project" value="InterPro"/>
</dbReference>
<name>A0A8J8XZR5_ORYSJ</name>
<protein>
    <recommendedName>
        <fullName evidence="7">NB-ARC domain-containing protein</fullName>
    </recommendedName>
</protein>
<dbReference type="InterPro" id="IPR036388">
    <property type="entry name" value="WH-like_DNA-bd_sf"/>
</dbReference>
<dbReference type="Pfam" id="PF25019">
    <property type="entry name" value="LRR_R13L1-DRL21"/>
    <property type="match status" value="1"/>
</dbReference>
<evidence type="ECO:0000256" key="2">
    <source>
        <dbReference type="ARBA" id="ARBA00022821"/>
    </source>
</evidence>
<evidence type="ECO:0000256" key="1">
    <source>
        <dbReference type="ARBA" id="ARBA00022614"/>
    </source>
</evidence>
<keyword evidence="2" id="KW-0611">Plant defense</keyword>
<dbReference type="HOGENOM" id="CLU_282921_0_0_1"/>
<evidence type="ECO:0008006" key="7">
    <source>
        <dbReference type="Google" id="ProtNLM"/>
    </source>
</evidence>